<feature type="compositionally biased region" description="Gly residues" evidence="1">
    <location>
        <begin position="325"/>
        <end position="340"/>
    </location>
</feature>
<evidence type="ECO:0000256" key="1">
    <source>
        <dbReference type="SAM" id="MobiDB-lite"/>
    </source>
</evidence>
<feature type="compositionally biased region" description="Basic residues" evidence="1">
    <location>
        <begin position="535"/>
        <end position="546"/>
    </location>
</feature>
<protein>
    <submittedName>
        <fullName evidence="2">Uncharacterized protein</fullName>
    </submittedName>
</protein>
<organism evidence="2">
    <name type="scientific">uncultured Acetobacteraceae bacterium</name>
    <dbReference type="NCBI Taxonomy" id="169975"/>
    <lineage>
        <taxon>Bacteria</taxon>
        <taxon>Pseudomonadati</taxon>
        <taxon>Pseudomonadota</taxon>
        <taxon>Alphaproteobacteria</taxon>
        <taxon>Acetobacterales</taxon>
        <taxon>Acetobacteraceae</taxon>
        <taxon>environmental samples</taxon>
    </lineage>
</organism>
<accession>A0A6J4IDR2</accession>
<feature type="compositionally biased region" description="Basic residues" evidence="1">
    <location>
        <begin position="351"/>
        <end position="360"/>
    </location>
</feature>
<feature type="compositionally biased region" description="Basic residues" evidence="1">
    <location>
        <begin position="134"/>
        <end position="144"/>
    </location>
</feature>
<feature type="non-terminal residue" evidence="2">
    <location>
        <position position="1"/>
    </location>
</feature>
<evidence type="ECO:0000313" key="2">
    <source>
        <dbReference type="EMBL" id="CAA9247557.1"/>
    </source>
</evidence>
<name>A0A6J4IDR2_9PROT</name>
<feature type="region of interest" description="Disordered" evidence="1">
    <location>
        <begin position="306"/>
        <end position="360"/>
    </location>
</feature>
<feature type="compositionally biased region" description="Basic and acidic residues" evidence="1">
    <location>
        <begin position="208"/>
        <end position="220"/>
    </location>
</feature>
<feature type="region of interest" description="Disordered" evidence="1">
    <location>
        <begin position="490"/>
        <end position="546"/>
    </location>
</feature>
<feature type="region of interest" description="Disordered" evidence="1">
    <location>
        <begin position="1"/>
        <end position="71"/>
    </location>
</feature>
<gene>
    <name evidence="2" type="ORF">AVDCRST_MAG08-1930</name>
</gene>
<dbReference type="EMBL" id="CADCTG010000159">
    <property type="protein sequence ID" value="CAA9247557.1"/>
    <property type="molecule type" value="Genomic_DNA"/>
</dbReference>
<feature type="region of interest" description="Disordered" evidence="1">
    <location>
        <begin position="117"/>
        <end position="148"/>
    </location>
</feature>
<feature type="compositionally biased region" description="Basic and acidic residues" evidence="1">
    <location>
        <begin position="49"/>
        <end position="71"/>
    </location>
</feature>
<dbReference type="AlphaFoldDB" id="A0A6J4IDR2"/>
<reference evidence="2" key="1">
    <citation type="submission" date="2020-02" db="EMBL/GenBank/DDBJ databases">
        <authorList>
            <person name="Meier V. D."/>
        </authorList>
    </citation>
    <scope>NUCLEOTIDE SEQUENCE</scope>
    <source>
        <strain evidence="2">AVDCRST_MAG08</strain>
    </source>
</reference>
<feature type="region of interest" description="Disordered" evidence="1">
    <location>
        <begin position="196"/>
        <end position="268"/>
    </location>
</feature>
<feature type="compositionally biased region" description="Low complexity" evidence="1">
    <location>
        <begin position="341"/>
        <end position="350"/>
    </location>
</feature>
<feature type="compositionally biased region" description="Low complexity" evidence="1">
    <location>
        <begin position="1"/>
        <end position="14"/>
    </location>
</feature>
<feature type="compositionally biased region" description="Basic residues" evidence="1">
    <location>
        <begin position="242"/>
        <end position="253"/>
    </location>
</feature>
<feature type="compositionally biased region" description="Low complexity" evidence="1">
    <location>
        <begin position="505"/>
        <end position="516"/>
    </location>
</feature>
<feature type="compositionally biased region" description="Basic residues" evidence="1">
    <location>
        <begin position="306"/>
        <end position="322"/>
    </location>
</feature>
<proteinExistence type="predicted"/>
<feature type="compositionally biased region" description="Low complexity" evidence="1">
    <location>
        <begin position="524"/>
        <end position="534"/>
    </location>
</feature>
<feature type="non-terminal residue" evidence="2">
    <location>
        <position position="546"/>
    </location>
</feature>
<sequence length="546" mass="56748">GGGKLGLAAPARPGGVRRGAAGRRRLRRAEGVPPPLGRRHPGGDGGAAGERDVDRGGLDRGRLPGADDLRQARRHLRRAPGLLAEDHARLLLRLLARAQPRLRGGIRRGRALPPVFRLGADPARDRQGGGLHLPHLRPGRHGARRAGAAGGAGGRALVRRALAALGAAAAGGAALGHRRRLHRAEPLRAARARLQIRHRPPRAAHGAGPDDARHRGRGGDGGHLLRPAPPRGGPDLPALRGHLPRRLRRRHSGARAGGPGRVRRRHHARARALHAGGGGGGRAAGVPPLLLHRAALRRRLPVRRLRGRPAPRRPGALHRHRARDGGAGGAGHGLAGGAGRGAAALHGRAAGARHRRRGLGRSVGRRRVALRSLGGGVAAAGHGLRPDQAPLHRLGGRAAAAAERRRHRLAARRELVALGLLAGAGGAAGLPAERLLPRRPPDARAALRPGAGAAGRRRRVRHLPGAGRVQRRAVLGGELVGGRAVARRAQLAPLHGRPHRRAAAGRHGAAAAPRAPRGGGLGRRGAAAAALARRTGARPGRRRRVR</sequence>